<organism evidence="10 11">
    <name type="scientific">Nakamurella alba</name>
    <dbReference type="NCBI Taxonomy" id="2665158"/>
    <lineage>
        <taxon>Bacteria</taxon>
        <taxon>Bacillati</taxon>
        <taxon>Actinomycetota</taxon>
        <taxon>Actinomycetes</taxon>
        <taxon>Nakamurellales</taxon>
        <taxon>Nakamurellaceae</taxon>
        <taxon>Nakamurella</taxon>
    </lineage>
</organism>
<comment type="caution">
    <text evidence="10">The sequence shown here is derived from an EMBL/GenBank/DDBJ whole genome shotgun (WGS) entry which is preliminary data.</text>
</comment>
<evidence type="ECO:0000256" key="1">
    <source>
        <dbReference type="ARBA" id="ARBA00004651"/>
    </source>
</evidence>
<name>A0A7K1FNC8_9ACTN</name>
<feature type="transmembrane region" description="Helical" evidence="8">
    <location>
        <begin position="123"/>
        <end position="139"/>
    </location>
</feature>
<protein>
    <submittedName>
        <fullName evidence="10">MFS transporter</fullName>
    </submittedName>
</protein>
<evidence type="ECO:0000256" key="3">
    <source>
        <dbReference type="ARBA" id="ARBA00022475"/>
    </source>
</evidence>
<feature type="transmembrane region" description="Helical" evidence="8">
    <location>
        <begin position="366"/>
        <end position="387"/>
    </location>
</feature>
<dbReference type="InterPro" id="IPR050171">
    <property type="entry name" value="MFS_Transporters"/>
</dbReference>
<dbReference type="Pfam" id="PF07690">
    <property type="entry name" value="MFS_1"/>
    <property type="match status" value="1"/>
</dbReference>
<dbReference type="Proteomes" id="UP000460221">
    <property type="component" value="Unassembled WGS sequence"/>
</dbReference>
<evidence type="ECO:0000256" key="5">
    <source>
        <dbReference type="ARBA" id="ARBA00022989"/>
    </source>
</evidence>
<feature type="transmembrane region" description="Helical" evidence="8">
    <location>
        <begin position="301"/>
        <end position="320"/>
    </location>
</feature>
<dbReference type="EMBL" id="WLYK01000006">
    <property type="protein sequence ID" value="MTD15671.1"/>
    <property type="molecule type" value="Genomic_DNA"/>
</dbReference>
<comment type="subcellular location">
    <subcellularLocation>
        <location evidence="1">Cell membrane</location>
        <topology evidence="1">Multi-pass membrane protein</topology>
    </subcellularLocation>
</comment>
<proteinExistence type="predicted"/>
<dbReference type="SUPFAM" id="SSF103473">
    <property type="entry name" value="MFS general substrate transporter"/>
    <property type="match status" value="1"/>
</dbReference>
<feature type="region of interest" description="Disordered" evidence="7">
    <location>
        <begin position="417"/>
        <end position="443"/>
    </location>
</feature>
<feature type="transmembrane region" description="Helical" evidence="8">
    <location>
        <begin position="185"/>
        <end position="204"/>
    </location>
</feature>
<keyword evidence="5 8" id="KW-1133">Transmembrane helix</keyword>
<feature type="transmembrane region" description="Helical" evidence="8">
    <location>
        <begin position="235"/>
        <end position="252"/>
    </location>
</feature>
<feature type="domain" description="Major facilitator superfamily (MFS) profile" evidence="9">
    <location>
        <begin position="34"/>
        <end position="416"/>
    </location>
</feature>
<feature type="transmembrane region" description="Helical" evidence="8">
    <location>
        <begin position="37"/>
        <end position="62"/>
    </location>
</feature>
<feature type="transmembrane region" description="Helical" evidence="8">
    <location>
        <begin position="159"/>
        <end position="179"/>
    </location>
</feature>
<dbReference type="GO" id="GO:0022857">
    <property type="term" value="F:transmembrane transporter activity"/>
    <property type="evidence" value="ECO:0007669"/>
    <property type="project" value="InterPro"/>
</dbReference>
<keyword evidence="2" id="KW-0813">Transport</keyword>
<evidence type="ECO:0000313" key="11">
    <source>
        <dbReference type="Proteomes" id="UP000460221"/>
    </source>
</evidence>
<evidence type="ECO:0000256" key="7">
    <source>
        <dbReference type="SAM" id="MobiDB-lite"/>
    </source>
</evidence>
<feature type="transmembrane region" description="Helical" evidence="8">
    <location>
        <begin position="99"/>
        <end position="117"/>
    </location>
</feature>
<keyword evidence="11" id="KW-1185">Reference proteome</keyword>
<evidence type="ECO:0000256" key="4">
    <source>
        <dbReference type="ARBA" id="ARBA00022692"/>
    </source>
</evidence>
<reference evidence="10 11" key="1">
    <citation type="submission" date="2019-11" db="EMBL/GenBank/DDBJ databases">
        <authorList>
            <person name="Jiang L.-Q."/>
        </authorList>
    </citation>
    <scope>NUCLEOTIDE SEQUENCE [LARGE SCALE GENOMIC DNA]</scope>
    <source>
        <strain evidence="10 11">YIM 132087</strain>
    </source>
</reference>
<feature type="transmembrane region" description="Helical" evidence="8">
    <location>
        <begin position="393"/>
        <end position="411"/>
    </location>
</feature>
<keyword evidence="6 8" id="KW-0472">Membrane</keyword>
<feature type="transmembrane region" description="Helical" evidence="8">
    <location>
        <begin position="326"/>
        <end position="345"/>
    </location>
</feature>
<feature type="transmembrane region" description="Helical" evidence="8">
    <location>
        <begin position="68"/>
        <end position="92"/>
    </location>
</feature>
<accession>A0A7K1FNC8</accession>
<dbReference type="GO" id="GO:0005886">
    <property type="term" value="C:plasma membrane"/>
    <property type="evidence" value="ECO:0007669"/>
    <property type="project" value="UniProtKB-SubCell"/>
</dbReference>
<sequence>MRQRGPAARPGVAGSRVMTAPESGLRSLLPATRPARLLSGGALLSSVAFFAVMPFGTLYLAAVTDLGAAAIGAVVGSVSLIGAIGGVFGGLLADRIGALRTLQLGLVLNVLTFGAFAVARETWLLITLFALLGVARLLVEPATKNLMSTVSGDARVFRLRYMILCVGAIAGPLIGAALYHVGPAAFFLVPAAFFAGYLVLMATSRGDFPDTLTRDPAAGLPGGGALRRAVTDRRLLAAVAAGAVVFFVFSQLESMVPLAMQSTFGDRTASLFAGLLIANAVLALCFQPLADKLSARLGHRALVFTGAAAFALAFGCFALMDVSPVWLYVGVAVWTVGEGLLLPLPDMAVHDLATPENKGAYFGLAELRYVGFFAGPLAGGALIGTTGTGVPPVYYLVMALAIGVAVPFLLLRRQAPEQEPGGADRGAGDPAADRVEEVSGVPA</sequence>
<evidence type="ECO:0000259" key="9">
    <source>
        <dbReference type="PROSITE" id="PS50850"/>
    </source>
</evidence>
<dbReference type="PANTHER" id="PTHR23517">
    <property type="entry name" value="RESISTANCE PROTEIN MDTM, PUTATIVE-RELATED-RELATED"/>
    <property type="match status" value="1"/>
</dbReference>
<dbReference type="InterPro" id="IPR036259">
    <property type="entry name" value="MFS_trans_sf"/>
</dbReference>
<dbReference type="PANTHER" id="PTHR23517:SF2">
    <property type="entry name" value="MULTIDRUG RESISTANCE PROTEIN MDTH"/>
    <property type="match status" value="1"/>
</dbReference>
<keyword evidence="4 8" id="KW-0812">Transmembrane</keyword>
<dbReference type="InterPro" id="IPR020846">
    <property type="entry name" value="MFS_dom"/>
</dbReference>
<dbReference type="InterPro" id="IPR011701">
    <property type="entry name" value="MFS"/>
</dbReference>
<keyword evidence="3" id="KW-1003">Cell membrane</keyword>
<feature type="transmembrane region" description="Helical" evidence="8">
    <location>
        <begin position="272"/>
        <end position="289"/>
    </location>
</feature>
<evidence type="ECO:0000256" key="6">
    <source>
        <dbReference type="ARBA" id="ARBA00023136"/>
    </source>
</evidence>
<evidence type="ECO:0000313" key="10">
    <source>
        <dbReference type="EMBL" id="MTD15671.1"/>
    </source>
</evidence>
<evidence type="ECO:0000256" key="8">
    <source>
        <dbReference type="SAM" id="Phobius"/>
    </source>
</evidence>
<evidence type="ECO:0000256" key="2">
    <source>
        <dbReference type="ARBA" id="ARBA00022448"/>
    </source>
</evidence>
<dbReference type="AlphaFoldDB" id="A0A7K1FNC8"/>
<dbReference type="PROSITE" id="PS50850">
    <property type="entry name" value="MFS"/>
    <property type="match status" value="1"/>
</dbReference>
<dbReference type="Gene3D" id="1.20.1250.20">
    <property type="entry name" value="MFS general substrate transporter like domains"/>
    <property type="match status" value="2"/>
</dbReference>
<gene>
    <name evidence="10" type="ORF">GIS00_17190</name>
</gene>